<dbReference type="EMBL" id="UZAG01018582">
    <property type="protein sequence ID" value="VDO40209.1"/>
    <property type="molecule type" value="Genomic_DNA"/>
</dbReference>
<evidence type="ECO:0000313" key="1">
    <source>
        <dbReference type="EMBL" id="VDO40209.1"/>
    </source>
</evidence>
<reference evidence="3" key="1">
    <citation type="submission" date="2017-02" db="UniProtKB">
        <authorList>
            <consortium name="WormBaseParasite"/>
        </authorList>
    </citation>
    <scope>IDENTIFICATION</scope>
</reference>
<proteinExistence type="predicted"/>
<gene>
    <name evidence="1" type="ORF">BTMF_LOCUS11777</name>
</gene>
<evidence type="ECO:0000313" key="2">
    <source>
        <dbReference type="Proteomes" id="UP000280834"/>
    </source>
</evidence>
<dbReference type="AlphaFoldDB" id="A0A0R3R191"/>
<keyword evidence="2" id="KW-1185">Reference proteome</keyword>
<organism evidence="3">
    <name type="scientific">Brugia timori</name>
    <dbReference type="NCBI Taxonomy" id="42155"/>
    <lineage>
        <taxon>Eukaryota</taxon>
        <taxon>Metazoa</taxon>
        <taxon>Ecdysozoa</taxon>
        <taxon>Nematoda</taxon>
        <taxon>Chromadorea</taxon>
        <taxon>Rhabditida</taxon>
        <taxon>Spirurina</taxon>
        <taxon>Spiruromorpha</taxon>
        <taxon>Filarioidea</taxon>
        <taxon>Onchocercidae</taxon>
        <taxon>Brugia</taxon>
    </lineage>
</organism>
<name>A0A0R3R191_9BILA</name>
<evidence type="ECO:0000313" key="3">
    <source>
        <dbReference type="WBParaSite" id="BTMF_0001377801-mRNA-1"/>
    </source>
</evidence>
<reference evidence="1 2" key="2">
    <citation type="submission" date="2018-11" db="EMBL/GenBank/DDBJ databases">
        <authorList>
            <consortium name="Pathogen Informatics"/>
        </authorList>
    </citation>
    <scope>NUCLEOTIDE SEQUENCE [LARGE SCALE GENOMIC DNA]</scope>
</reference>
<dbReference type="Proteomes" id="UP000280834">
    <property type="component" value="Unassembled WGS sequence"/>
</dbReference>
<sequence>SSICKCKFSNFKNCYICLNYPNDNFIQSKGIFGQHFFLKNSSYFSLFK</sequence>
<accession>A0A0R3R191</accession>
<dbReference type="WBParaSite" id="BTMF_0001377801-mRNA-1">
    <property type="protein sequence ID" value="BTMF_0001377801-mRNA-1"/>
    <property type="gene ID" value="BTMF_0001377801"/>
</dbReference>
<protein>
    <submittedName>
        <fullName evidence="1 3">Uncharacterized protein</fullName>
    </submittedName>
</protein>